<organism evidence="2 3">
    <name type="scientific">Nostoc cf. commune SO-36</name>
    <dbReference type="NCBI Taxonomy" id="449208"/>
    <lineage>
        <taxon>Bacteria</taxon>
        <taxon>Bacillati</taxon>
        <taxon>Cyanobacteriota</taxon>
        <taxon>Cyanophyceae</taxon>
        <taxon>Nostocales</taxon>
        <taxon>Nostocaceae</taxon>
        <taxon>Nostoc</taxon>
    </lineage>
</organism>
<accession>A0ABN6Q6A8</accession>
<dbReference type="EMBL" id="AP025732">
    <property type="protein sequence ID" value="BDI16957.1"/>
    <property type="molecule type" value="Genomic_DNA"/>
</dbReference>
<feature type="region of interest" description="Disordered" evidence="1">
    <location>
        <begin position="1"/>
        <end position="24"/>
    </location>
</feature>
<evidence type="ECO:0000313" key="3">
    <source>
        <dbReference type="Proteomes" id="UP001055453"/>
    </source>
</evidence>
<gene>
    <name evidence="2" type="ORF">ANSO36C_27590</name>
</gene>
<evidence type="ECO:0000313" key="2">
    <source>
        <dbReference type="EMBL" id="BDI16957.1"/>
    </source>
</evidence>
<keyword evidence="3" id="KW-1185">Reference proteome</keyword>
<reference evidence="2" key="1">
    <citation type="submission" date="2022-04" db="EMBL/GenBank/DDBJ databases">
        <title>Complete genome sequence of a cyanobacterium, Nostoc sp. SO-36, isolated in Antarctica.</title>
        <authorList>
            <person name="Kanesaki Y."/>
            <person name="Effendi D."/>
            <person name="Sakamoto T."/>
            <person name="Ohtani S."/>
            <person name="Awai K."/>
        </authorList>
    </citation>
    <scope>NUCLEOTIDE SEQUENCE</scope>
    <source>
        <strain evidence="2">SO-36</strain>
    </source>
</reference>
<protein>
    <submittedName>
        <fullName evidence="2">Uncharacterized protein</fullName>
    </submittedName>
</protein>
<proteinExistence type="predicted"/>
<dbReference type="Proteomes" id="UP001055453">
    <property type="component" value="Chromosome"/>
</dbReference>
<evidence type="ECO:0000256" key="1">
    <source>
        <dbReference type="SAM" id="MobiDB-lite"/>
    </source>
</evidence>
<sequence length="46" mass="5111">MLAALTEEQKTEAESTLSNDIKDLPEGDIQKVWTEKVGRFGTDAML</sequence>
<name>A0ABN6Q6A8_NOSCO</name>